<dbReference type="PANTHER" id="PTHR15549:SF26">
    <property type="entry name" value="AXIAL BUDDING PATTERN PROTEIN 2-RELATED"/>
    <property type="match status" value="1"/>
</dbReference>
<dbReference type="OrthoDB" id="5361565at2759"/>
<feature type="domain" description="Peptidase A1" evidence="8">
    <location>
        <begin position="53"/>
        <end position="414"/>
    </location>
</feature>
<reference evidence="9 10" key="1">
    <citation type="journal article" date="2014" name="BMC Genomics">
        <title>Comparative genomics of the major fungal agents of human and animal Sporotrichosis: Sporothrix schenckii and Sporothrix brasiliensis.</title>
        <authorList>
            <person name="Teixeira M.M."/>
            <person name="de Almeida L.G."/>
            <person name="Kubitschek-Barreira P."/>
            <person name="Alves F.L."/>
            <person name="Kioshima E.S."/>
            <person name="Abadio A.K."/>
            <person name="Fernandes L."/>
            <person name="Derengowski L.S."/>
            <person name="Ferreira K.S."/>
            <person name="Souza R.C."/>
            <person name="Ruiz J.C."/>
            <person name="de Andrade N.C."/>
            <person name="Paes H.C."/>
            <person name="Nicola A.M."/>
            <person name="Albuquerque P."/>
            <person name="Gerber A.L."/>
            <person name="Martins V.P."/>
            <person name="Peconick L.D."/>
            <person name="Neto A.V."/>
            <person name="Chaucanez C.B."/>
            <person name="Silva P.A."/>
            <person name="Cunha O.L."/>
            <person name="de Oliveira F.F."/>
            <person name="dos Santos T.C."/>
            <person name="Barros A.L."/>
            <person name="Soares M.A."/>
            <person name="de Oliveira L.M."/>
            <person name="Marini M.M."/>
            <person name="Villalobos-Duno H."/>
            <person name="Cunha M.M."/>
            <person name="de Hoog S."/>
            <person name="da Silveira J.F."/>
            <person name="Henrissat B."/>
            <person name="Nino-Vega G.A."/>
            <person name="Cisalpino P.S."/>
            <person name="Mora-Montes H.M."/>
            <person name="Almeida S.R."/>
            <person name="Stajich J.E."/>
            <person name="Lopes-Bezerra L.M."/>
            <person name="Vasconcelos A.T."/>
            <person name="Felipe M.S."/>
        </authorList>
    </citation>
    <scope>NUCLEOTIDE SEQUENCE [LARGE SCALE GENOMIC DNA]</scope>
    <source>
        <strain evidence="9 10">1099-18</strain>
    </source>
</reference>
<evidence type="ECO:0000256" key="4">
    <source>
        <dbReference type="ARBA" id="ARBA00023136"/>
    </source>
</evidence>
<feature type="compositionally biased region" description="Low complexity" evidence="5">
    <location>
        <begin position="444"/>
        <end position="470"/>
    </location>
</feature>
<evidence type="ECO:0000256" key="5">
    <source>
        <dbReference type="SAM" id="MobiDB-lite"/>
    </source>
</evidence>
<feature type="region of interest" description="Disordered" evidence="5">
    <location>
        <begin position="598"/>
        <end position="617"/>
    </location>
</feature>
<comment type="subcellular location">
    <subcellularLocation>
        <location evidence="1">Membrane</location>
        <topology evidence="1">Single-pass membrane protein</topology>
    </subcellularLocation>
</comment>
<dbReference type="Gene3D" id="2.40.70.10">
    <property type="entry name" value="Acid Proteases"/>
    <property type="match status" value="2"/>
</dbReference>
<dbReference type="PROSITE" id="PS51767">
    <property type="entry name" value="PEPTIDASE_A1"/>
    <property type="match status" value="1"/>
</dbReference>
<dbReference type="AlphaFoldDB" id="A0A0F2MIU2"/>
<organism evidence="9 10">
    <name type="scientific">Sporothrix schenckii 1099-18</name>
    <dbReference type="NCBI Taxonomy" id="1397361"/>
    <lineage>
        <taxon>Eukaryota</taxon>
        <taxon>Fungi</taxon>
        <taxon>Dikarya</taxon>
        <taxon>Ascomycota</taxon>
        <taxon>Pezizomycotina</taxon>
        <taxon>Sordariomycetes</taxon>
        <taxon>Sordariomycetidae</taxon>
        <taxon>Ophiostomatales</taxon>
        <taxon>Ophiostomataceae</taxon>
        <taxon>Sporothrix</taxon>
    </lineage>
</organism>
<dbReference type="PANTHER" id="PTHR15549">
    <property type="entry name" value="PAIRED IMMUNOGLOBULIN-LIKE TYPE 2 RECEPTOR"/>
    <property type="match status" value="1"/>
</dbReference>
<evidence type="ECO:0000313" key="10">
    <source>
        <dbReference type="Proteomes" id="UP000033710"/>
    </source>
</evidence>
<accession>A0A0F2MIU2</accession>
<dbReference type="InterPro" id="IPR021109">
    <property type="entry name" value="Peptidase_aspartic_dom_sf"/>
</dbReference>
<dbReference type="GO" id="GO:0071944">
    <property type="term" value="C:cell periphery"/>
    <property type="evidence" value="ECO:0007669"/>
    <property type="project" value="UniProtKB-ARBA"/>
</dbReference>
<evidence type="ECO:0000259" key="8">
    <source>
        <dbReference type="PROSITE" id="PS51767"/>
    </source>
</evidence>
<evidence type="ECO:0000313" key="9">
    <source>
        <dbReference type="EMBL" id="KJR88969.1"/>
    </source>
</evidence>
<dbReference type="KEGG" id="ssck:SPSK_07282"/>
<dbReference type="GeneID" id="27669223"/>
<keyword evidence="7" id="KW-0732">Signal</keyword>
<dbReference type="Proteomes" id="UP000033710">
    <property type="component" value="Unassembled WGS sequence"/>
</dbReference>
<evidence type="ECO:0000256" key="3">
    <source>
        <dbReference type="ARBA" id="ARBA00022989"/>
    </source>
</evidence>
<proteinExistence type="predicted"/>
<gene>
    <name evidence="9" type="ORF">SPSK_07282</name>
</gene>
<keyword evidence="4 6" id="KW-0472">Membrane</keyword>
<dbReference type="RefSeq" id="XP_016591645.1">
    <property type="nucleotide sequence ID" value="XM_016733946.1"/>
</dbReference>
<dbReference type="SUPFAM" id="SSF50630">
    <property type="entry name" value="Acid proteases"/>
    <property type="match status" value="1"/>
</dbReference>
<dbReference type="EMBL" id="AXCR01000004">
    <property type="protein sequence ID" value="KJR88969.1"/>
    <property type="molecule type" value="Genomic_DNA"/>
</dbReference>
<feature type="chain" id="PRO_5002455379" evidence="7">
    <location>
        <begin position="26"/>
        <end position="617"/>
    </location>
</feature>
<name>A0A0F2MIU2_SPOSC</name>
<feature type="signal peptide" evidence="7">
    <location>
        <begin position="1"/>
        <end position="25"/>
    </location>
</feature>
<dbReference type="InterPro" id="IPR051694">
    <property type="entry name" value="Immunoregulatory_rcpt-like"/>
</dbReference>
<comment type="caution">
    <text evidence="9">The sequence shown here is derived from an EMBL/GenBank/DDBJ whole genome shotgun (WGS) entry which is preliminary data.</text>
</comment>
<sequence>MVVRGTAALLAGCALALIHIDAALAANSSTNCAPEPLAITIGNVTLSNNQVARGLRLSIGSPPQSFAFLPQWPMNNSFVYGTDGHCTPDLSSAACTTLRGGAYDAFSSSSRTVPAAAAHPVDAAPYSSVSYAADTVVLNASSGSVQNATASTSLTLTGFPMGVPLNDLGQQGYHPMNAVGLGFNSTLLSALKASGRIASRTWSMFWGRDGADQTGQMDGVFVLGGYDSAKVVAAQKYTLPLAGAASVCSSRMVLSITDLVLNFANGTNASLFPRAASTALQACITPDYPVLMTLPANPYFQALETLTNTSIPARSQGLAFFANRYLPGAAPYTGDLTLTFQSGLAVRIPNDQLIVPDRTIDAKTGQIQANSSGMDTTILAIQDVNADDMTQLGRPFLSAAYVMLNQDANTFTLWQANPTTQRRLVAVDETNADVAAACATTGSANATAPANGTSSTGETTPESSSSNNSNAHKLSTGAIVGAVAGGAVLVAALIGVSVFYCLRRRQRRRIVATTAAIAAAAETARRKFDPGRPMTESTTELTGEAIATSQPQLFHQLDAQDVRDMKDTKAGYYFYQQNQQHPPMEMEDSSHIELRDLQNMAPRYEQRRQTPQYELQG</sequence>
<feature type="region of interest" description="Disordered" evidence="5">
    <location>
        <begin position="444"/>
        <end position="471"/>
    </location>
</feature>
<evidence type="ECO:0000256" key="6">
    <source>
        <dbReference type="SAM" id="Phobius"/>
    </source>
</evidence>
<dbReference type="VEuPathDB" id="FungiDB:SPSK_07282"/>
<evidence type="ECO:0000256" key="7">
    <source>
        <dbReference type="SAM" id="SignalP"/>
    </source>
</evidence>
<protein>
    <submittedName>
        <fullName evidence="9">Aspartic-type endopeptidase</fullName>
    </submittedName>
</protein>
<evidence type="ECO:0000256" key="1">
    <source>
        <dbReference type="ARBA" id="ARBA00004167"/>
    </source>
</evidence>
<feature type="transmembrane region" description="Helical" evidence="6">
    <location>
        <begin position="478"/>
        <end position="502"/>
    </location>
</feature>
<evidence type="ECO:0000256" key="2">
    <source>
        <dbReference type="ARBA" id="ARBA00022692"/>
    </source>
</evidence>
<dbReference type="InterPro" id="IPR033121">
    <property type="entry name" value="PEPTIDASE_A1"/>
</dbReference>
<dbReference type="GO" id="GO:0016020">
    <property type="term" value="C:membrane"/>
    <property type="evidence" value="ECO:0007669"/>
    <property type="project" value="UniProtKB-SubCell"/>
</dbReference>
<keyword evidence="2 6" id="KW-0812">Transmembrane</keyword>
<keyword evidence="3 6" id="KW-1133">Transmembrane helix</keyword>
<reference evidence="9 10" key="2">
    <citation type="journal article" date="2015" name="Eukaryot. Cell">
        <title>Asexual propagation of a virulent clone complex in a human and feline outbreak of sporotrichosis.</title>
        <authorList>
            <person name="Teixeira Mde M."/>
            <person name="Rodrigues A.M."/>
            <person name="Tsui C.K."/>
            <person name="de Almeida L.G."/>
            <person name="Van Diepeningen A.D."/>
            <person name="van den Ende B.G."/>
            <person name="Fernandes G.F."/>
            <person name="Kano R."/>
            <person name="Hamelin R.C."/>
            <person name="Lopes-Bezerra L.M."/>
            <person name="Vasconcelos A.T."/>
            <person name="de Hoog S."/>
            <person name="de Camargo Z.P."/>
            <person name="Felipe M.S."/>
        </authorList>
    </citation>
    <scope>NUCLEOTIDE SEQUENCE [LARGE SCALE GENOMIC DNA]</scope>
    <source>
        <strain evidence="9 10">1099-18</strain>
    </source>
</reference>